<evidence type="ECO:0000313" key="1">
    <source>
        <dbReference type="EMBL" id="GAA2103808.1"/>
    </source>
</evidence>
<sequence>MGRPAGFEYEEHGDGTVAIRHHGRVVTRLRGGRAQKFLAEAQSGDGQLVMARWTGNYRHGNERTSRQHPRNR</sequence>
<reference evidence="2" key="1">
    <citation type="journal article" date="2019" name="Int. J. Syst. Evol. Microbiol.">
        <title>The Global Catalogue of Microorganisms (GCM) 10K type strain sequencing project: providing services to taxonomists for standard genome sequencing and annotation.</title>
        <authorList>
            <consortium name="The Broad Institute Genomics Platform"/>
            <consortium name="The Broad Institute Genome Sequencing Center for Infectious Disease"/>
            <person name="Wu L."/>
            <person name="Ma J."/>
        </authorList>
    </citation>
    <scope>NUCLEOTIDE SEQUENCE [LARGE SCALE GENOMIC DNA]</scope>
    <source>
        <strain evidence="2">JCM 15900</strain>
    </source>
</reference>
<dbReference type="EMBL" id="BAAAPZ010000017">
    <property type="protein sequence ID" value="GAA2103808.1"/>
    <property type="molecule type" value="Genomic_DNA"/>
</dbReference>
<evidence type="ECO:0000313" key="2">
    <source>
        <dbReference type="Proteomes" id="UP001500984"/>
    </source>
</evidence>
<proteinExistence type="predicted"/>
<dbReference type="RefSeq" id="WP_344337902.1">
    <property type="nucleotide sequence ID" value="NZ_BAAAPZ010000017.1"/>
</dbReference>
<name>A0ABP5INJ6_9MICO</name>
<comment type="caution">
    <text evidence="1">The sequence shown here is derived from an EMBL/GenBank/DDBJ whole genome shotgun (WGS) entry which is preliminary data.</text>
</comment>
<gene>
    <name evidence="1" type="ORF">GCM10009823_28000</name>
</gene>
<organism evidence="1 2">
    <name type="scientific">Brevibacterium salitolerans</name>
    <dbReference type="NCBI Taxonomy" id="1403566"/>
    <lineage>
        <taxon>Bacteria</taxon>
        <taxon>Bacillati</taxon>
        <taxon>Actinomycetota</taxon>
        <taxon>Actinomycetes</taxon>
        <taxon>Micrococcales</taxon>
        <taxon>Brevibacteriaceae</taxon>
        <taxon>Brevibacterium</taxon>
    </lineage>
</organism>
<keyword evidence="2" id="KW-1185">Reference proteome</keyword>
<accession>A0ABP5INJ6</accession>
<evidence type="ECO:0008006" key="3">
    <source>
        <dbReference type="Google" id="ProtNLM"/>
    </source>
</evidence>
<protein>
    <recommendedName>
        <fullName evidence="3">Hydrophilic protein</fullName>
    </recommendedName>
</protein>
<dbReference type="Proteomes" id="UP001500984">
    <property type="component" value="Unassembled WGS sequence"/>
</dbReference>